<dbReference type="PROSITE" id="PS50059">
    <property type="entry name" value="FKBP_PPIASE"/>
    <property type="match status" value="1"/>
</dbReference>
<feature type="coiled-coil region" evidence="2">
    <location>
        <begin position="624"/>
        <end position="821"/>
    </location>
</feature>
<dbReference type="Proteomes" id="UP000694941">
    <property type="component" value="Unplaced"/>
</dbReference>
<dbReference type="RefSeq" id="XP_022254815.1">
    <property type="nucleotide sequence ID" value="XM_022399107.1"/>
</dbReference>
<evidence type="ECO:0000256" key="2">
    <source>
        <dbReference type="SAM" id="Coils"/>
    </source>
</evidence>
<dbReference type="PANTHER" id="PTHR44927:SF1">
    <property type="entry name" value="FK506-BINDING PROTEIN 15"/>
    <property type="match status" value="1"/>
</dbReference>
<accession>A0ABM1TG09</accession>
<keyword evidence="1" id="KW-0697">Rotamase</keyword>
<comment type="catalytic activity">
    <reaction evidence="1">
        <text>[protein]-peptidylproline (omega=180) = [protein]-peptidylproline (omega=0)</text>
        <dbReference type="Rhea" id="RHEA:16237"/>
        <dbReference type="Rhea" id="RHEA-COMP:10747"/>
        <dbReference type="Rhea" id="RHEA-COMP:10748"/>
        <dbReference type="ChEBI" id="CHEBI:83833"/>
        <dbReference type="ChEBI" id="CHEBI:83834"/>
        <dbReference type="EC" id="5.2.1.8"/>
    </reaction>
</comment>
<dbReference type="Pfam" id="PF00254">
    <property type="entry name" value="FKBP_C"/>
    <property type="match status" value="1"/>
</dbReference>
<organism evidence="5 6">
    <name type="scientific">Limulus polyphemus</name>
    <name type="common">Atlantic horseshoe crab</name>
    <dbReference type="NCBI Taxonomy" id="6850"/>
    <lineage>
        <taxon>Eukaryota</taxon>
        <taxon>Metazoa</taxon>
        <taxon>Ecdysozoa</taxon>
        <taxon>Arthropoda</taxon>
        <taxon>Chelicerata</taxon>
        <taxon>Merostomata</taxon>
        <taxon>Xiphosura</taxon>
        <taxon>Limulidae</taxon>
        <taxon>Limulus</taxon>
    </lineage>
</organism>
<dbReference type="InterPro" id="IPR001179">
    <property type="entry name" value="PPIase_FKBP_dom"/>
</dbReference>
<feature type="region of interest" description="Disordered" evidence="3">
    <location>
        <begin position="283"/>
        <end position="343"/>
    </location>
</feature>
<keyword evidence="2" id="KW-0175">Coiled coil</keyword>
<evidence type="ECO:0000313" key="6">
    <source>
        <dbReference type="RefSeq" id="XP_022254815.1"/>
    </source>
</evidence>
<name>A0ABM1TG09_LIMPO</name>
<dbReference type="Pfam" id="PF23649">
    <property type="entry name" value="FKBP15"/>
    <property type="match status" value="1"/>
</dbReference>
<dbReference type="SUPFAM" id="SSF54534">
    <property type="entry name" value="FKBP-like"/>
    <property type="match status" value="1"/>
</dbReference>
<dbReference type="InterPro" id="IPR046357">
    <property type="entry name" value="PPIase_dom_sf"/>
</dbReference>
<feature type="coiled-coil region" evidence="2">
    <location>
        <begin position="546"/>
        <end position="573"/>
    </location>
</feature>
<proteinExistence type="predicted"/>
<dbReference type="EC" id="5.2.1.8" evidence="1"/>
<evidence type="ECO:0000256" key="1">
    <source>
        <dbReference type="PROSITE-ProRule" id="PRU00277"/>
    </source>
</evidence>
<reference evidence="6" key="1">
    <citation type="submission" date="2025-08" db="UniProtKB">
        <authorList>
            <consortium name="RefSeq"/>
        </authorList>
    </citation>
    <scope>IDENTIFICATION</scope>
    <source>
        <tissue evidence="6">Muscle</tissue>
    </source>
</reference>
<evidence type="ECO:0000259" key="4">
    <source>
        <dbReference type="PROSITE" id="PS50059"/>
    </source>
</evidence>
<dbReference type="InterPro" id="IPR056598">
    <property type="entry name" value="FKBP-15_dom"/>
</dbReference>
<evidence type="ECO:0000256" key="3">
    <source>
        <dbReference type="SAM" id="MobiDB-lite"/>
    </source>
</evidence>
<evidence type="ECO:0000313" key="5">
    <source>
        <dbReference type="Proteomes" id="UP000694941"/>
    </source>
</evidence>
<feature type="compositionally biased region" description="Low complexity" evidence="3">
    <location>
        <begin position="330"/>
        <end position="339"/>
    </location>
</feature>
<dbReference type="Gene3D" id="3.10.50.40">
    <property type="match status" value="1"/>
</dbReference>
<keyword evidence="1" id="KW-0413">Isomerase</keyword>
<dbReference type="PANTHER" id="PTHR44927">
    <property type="entry name" value="FK506-BINDING PROTEIN 15"/>
    <property type="match status" value="1"/>
</dbReference>
<feature type="region of interest" description="Disordered" evidence="3">
    <location>
        <begin position="365"/>
        <end position="401"/>
    </location>
</feature>
<dbReference type="GeneID" id="106470491"/>
<keyword evidence="5" id="KW-1185">Reference proteome</keyword>
<protein>
    <recommendedName>
        <fullName evidence="1">peptidylprolyl isomerase</fullName>
        <ecNumber evidence="1">5.2.1.8</ecNumber>
    </recommendedName>
</protein>
<gene>
    <name evidence="6" type="primary">LOC106470491</name>
</gene>
<sequence length="888" mass="99982">MLSLGGLGADDDDDADFSLTFEGGSKLANMFSDDAPQHHDSQSLMYTAPKQPKKTDSGPSSQSATTTSVLYAVVVHSFKYEGGKHVNQGKVGLAIIGNHELPMYKLLLYKGKQQQITSANISQTFKFTVQQNKYAYFYDNQRSSWTVMFESEDNQIEFAKQVTLARANIAGSRLNCVIIQDLTIGEGPSLELGHMAEVRYTGWLMTNHTFGQVFHSSSNSEKLMRIKLGKSKVIKGLEEGLIGSKKNGRRLLIIPPSLGYGSTATDNKIPPNSTLIFEVQVTKMKSKDTSRSSTPVVDSDASDGKKPEIPSKPHSHSVSNEDSVRARGASLSEQMSQSSKSDKAQIISRVAKLGMSLLPVAGHLSSESDIEGDHPHSSVSPPPVLPLHQPLEQRKSRSSSTLNQNIVHSIQPGVTQALPQTHHSVAVTDHQMALYQPAVTHQQQYPGALPYSYGFQQPVAPPLGVLQQQQSFPMQSISGVNPPLDNQLPVLLAETRTQNTELRLSLGKIADKVDLVLNKVEDIKSNHSQAVVGAPYMETSILLQNIQRIVQENSRLKNDVDEKSTKIQTLNEKICDLLQKNQKFMEQSNSMLEQRSDSLHTSTSHSQARLLILEQEKAKLAVEFGEAVSKINNLELQINQQEAELQQKLQVADSEVLRNKEQLEKLKDQVSERESELKILQQSLREAQKYKKDLEERCADLQETNQSLEKNLTDKKQKLKEDRKKVEEEMEEMRVLHEGTENKEVESLRTRMLKQKTEPAVDKLNQLEEEINRVWEQKHKKELEEIVEKHQHDLECIETEKEELRQKVHQLENKEDLIQTTEEVMKEPEEWKSKHETLLANFQTMKEQYELKIASLTKIVQELQENATDTSGGKCFEDEVIKISCCEF</sequence>
<feature type="domain" description="PPIase FKBP-type" evidence="4">
    <location>
        <begin position="193"/>
        <end position="285"/>
    </location>
</feature>
<feature type="compositionally biased region" description="Basic and acidic residues" evidence="3">
    <location>
        <begin position="302"/>
        <end position="311"/>
    </location>
</feature>